<evidence type="ECO:0008006" key="4">
    <source>
        <dbReference type="Google" id="ProtNLM"/>
    </source>
</evidence>
<feature type="region of interest" description="Disordered" evidence="1">
    <location>
        <begin position="32"/>
        <end position="59"/>
    </location>
</feature>
<proteinExistence type="predicted"/>
<dbReference type="EMBL" id="FTOQ01000001">
    <property type="protein sequence ID" value="SIS50139.1"/>
    <property type="molecule type" value="Genomic_DNA"/>
</dbReference>
<name>A0A1N7JLC0_9RHOB</name>
<organism evidence="2 3">
    <name type="scientific">Roseivivax lentus</name>
    <dbReference type="NCBI Taxonomy" id="633194"/>
    <lineage>
        <taxon>Bacteria</taxon>
        <taxon>Pseudomonadati</taxon>
        <taxon>Pseudomonadota</taxon>
        <taxon>Alphaproteobacteria</taxon>
        <taxon>Rhodobacterales</taxon>
        <taxon>Roseobacteraceae</taxon>
        <taxon>Roseivivax</taxon>
    </lineage>
</organism>
<dbReference type="AlphaFoldDB" id="A0A1N7JLC0"/>
<reference evidence="3" key="1">
    <citation type="submission" date="2017-01" db="EMBL/GenBank/DDBJ databases">
        <authorList>
            <person name="Varghese N."/>
            <person name="Submissions S."/>
        </authorList>
    </citation>
    <scope>NUCLEOTIDE SEQUENCE [LARGE SCALE GENOMIC DNA]</scope>
    <source>
        <strain evidence="3">DSM 29430</strain>
    </source>
</reference>
<keyword evidence="3" id="KW-1185">Reference proteome</keyword>
<evidence type="ECO:0000256" key="1">
    <source>
        <dbReference type="SAM" id="MobiDB-lite"/>
    </source>
</evidence>
<evidence type="ECO:0000313" key="3">
    <source>
        <dbReference type="Proteomes" id="UP000186684"/>
    </source>
</evidence>
<protein>
    <recommendedName>
        <fullName evidence="4">Flagellar protein FliL</fullName>
    </recommendedName>
</protein>
<accession>A0A1N7JLC0</accession>
<dbReference type="STRING" id="633194.SAMN05421759_10160"/>
<sequence>MKAIILPVLLALVGTGAGIGAAMVLGGPKETKTDVAETCPEPEGAGAAEPSAAPPNTADIAASETDSEYVKINNQFFVPVVDNERVVATVILSLDLEVAPGTSDPIFTMIPRLRDAFLRVLFDHANAGNFGVGYTENASLDLLRRNLLSVAQGIGGQTIRRVLITEIARQGA</sequence>
<feature type="compositionally biased region" description="Low complexity" evidence="1">
    <location>
        <begin position="41"/>
        <end position="55"/>
    </location>
</feature>
<evidence type="ECO:0000313" key="2">
    <source>
        <dbReference type="EMBL" id="SIS50139.1"/>
    </source>
</evidence>
<gene>
    <name evidence="2" type="ORF">SAMN05421759_10160</name>
</gene>
<dbReference type="Proteomes" id="UP000186684">
    <property type="component" value="Unassembled WGS sequence"/>
</dbReference>